<keyword evidence="3" id="KW-1185">Reference proteome</keyword>
<gene>
    <name evidence="2" type="ORF">BGCPKDLD_2550</name>
</gene>
<keyword evidence="1" id="KW-0472">Membrane</keyword>
<protein>
    <submittedName>
        <fullName evidence="2">Uncharacterized protein</fullName>
    </submittedName>
</protein>
<proteinExistence type="predicted"/>
<comment type="caution">
    <text evidence="2">The sequence shown here is derived from an EMBL/GenBank/DDBJ whole genome shotgun (WGS) entry which is preliminary data.</text>
</comment>
<reference evidence="2" key="2">
    <citation type="submission" date="2021-08" db="EMBL/GenBank/DDBJ databases">
        <authorList>
            <person name="Tani A."/>
            <person name="Ola A."/>
            <person name="Ogura Y."/>
            <person name="Katsura K."/>
            <person name="Hayashi T."/>
        </authorList>
    </citation>
    <scope>NUCLEOTIDE SEQUENCE</scope>
    <source>
        <strain evidence="2">DSM 14458</strain>
    </source>
</reference>
<organism evidence="2 3">
    <name type="scientific">Methylorubrum suomiense</name>
    <dbReference type="NCBI Taxonomy" id="144191"/>
    <lineage>
        <taxon>Bacteria</taxon>
        <taxon>Pseudomonadati</taxon>
        <taxon>Pseudomonadota</taxon>
        <taxon>Alphaproteobacteria</taxon>
        <taxon>Hyphomicrobiales</taxon>
        <taxon>Methylobacteriaceae</taxon>
        <taxon>Methylorubrum</taxon>
    </lineage>
</organism>
<dbReference type="Proteomes" id="UP001055093">
    <property type="component" value="Unassembled WGS sequence"/>
</dbReference>
<evidence type="ECO:0000256" key="1">
    <source>
        <dbReference type="SAM" id="Phobius"/>
    </source>
</evidence>
<evidence type="ECO:0000313" key="2">
    <source>
        <dbReference type="EMBL" id="GJE75961.1"/>
    </source>
</evidence>
<accession>A0ABQ4UUH0</accession>
<dbReference type="EMBL" id="BPRE01000007">
    <property type="protein sequence ID" value="GJE75961.1"/>
    <property type="molecule type" value="Genomic_DNA"/>
</dbReference>
<sequence length="62" mass="7035">MTVRRTIRGSTHGSLHQANKFLRFLSVLLISTIGLGIFQTPCASDSDDDADREERVVFRHYV</sequence>
<name>A0ABQ4UUH0_9HYPH</name>
<feature type="transmembrane region" description="Helical" evidence="1">
    <location>
        <begin position="21"/>
        <end position="38"/>
    </location>
</feature>
<reference evidence="2" key="1">
    <citation type="journal article" date="2021" name="Front. Microbiol.">
        <title>Comprehensive Comparative Genomics and Phenotyping of Methylobacterium Species.</title>
        <authorList>
            <person name="Alessa O."/>
            <person name="Ogura Y."/>
            <person name="Fujitani Y."/>
            <person name="Takami H."/>
            <person name="Hayashi T."/>
            <person name="Sahin N."/>
            <person name="Tani A."/>
        </authorList>
    </citation>
    <scope>NUCLEOTIDE SEQUENCE</scope>
    <source>
        <strain evidence="2">DSM 14458</strain>
    </source>
</reference>
<keyword evidence="1" id="KW-1133">Transmembrane helix</keyword>
<keyword evidence="1" id="KW-0812">Transmembrane</keyword>
<evidence type="ECO:0000313" key="3">
    <source>
        <dbReference type="Proteomes" id="UP001055093"/>
    </source>
</evidence>